<dbReference type="KEGG" id="rub:GBA63_22475"/>
<sequence length="90" mass="9678">MAVTNGVHADLTEPMPEEFAGGADADERLRDLLRAGKPALGRALQRYGERVPIALVLRSGPARRRPYEAVVVVADEGQGPAATIMRPDED</sequence>
<organism evidence="2 3">
    <name type="scientific">Rubrobacter tropicus</name>
    <dbReference type="NCBI Taxonomy" id="2653851"/>
    <lineage>
        <taxon>Bacteria</taxon>
        <taxon>Bacillati</taxon>
        <taxon>Actinomycetota</taxon>
        <taxon>Rubrobacteria</taxon>
        <taxon>Rubrobacterales</taxon>
        <taxon>Rubrobacteraceae</taxon>
        <taxon>Rubrobacter</taxon>
    </lineage>
</organism>
<keyword evidence="3" id="KW-1185">Reference proteome</keyword>
<evidence type="ECO:0000256" key="1">
    <source>
        <dbReference type="SAM" id="MobiDB-lite"/>
    </source>
</evidence>
<keyword evidence="2" id="KW-0614">Plasmid</keyword>
<dbReference type="EMBL" id="CP045120">
    <property type="protein sequence ID" value="QIN85470.1"/>
    <property type="molecule type" value="Genomic_DNA"/>
</dbReference>
<proteinExistence type="predicted"/>
<reference evidence="2 3" key="1">
    <citation type="submission" date="2019-10" db="EMBL/GenBank/DDBJ databases">
        <title>Rubrobacter sp nov SCSIO 52090 isolated from a deep-sea sediment in the South China Sea.</title>
        <authorList>
            <person name="Chen R.W."/>
        </authorList>
    </citation>
    <scope>NUCLEOTIDE SEQUENCE [LARGE SCALE GENOMIC DNA]</scope>
    <source>
        <strain evidence="2 3">SCSIO 52909</strain>
        <plasmid evidence="2 3">unnamed1</plasmid>
    </source>
</reference>
<accession>A0A6G8QG72</accession>
<dbReference type="Proteomes" id="UP000501452">
    <property type="component" value="Plasmid unnamed1"/>
</dbReference>
<name>A0A6G8QG72_9ACTN</name>
<feature type="region of interest" description="Disordered" evidence="1">
    <location>
        <begin position="1"/>
        <end position="23"/>
    </location>
</feature>
<gene>
    <name evidence="2" type="ORF">GBA63_22475</name>
</gene>
<protein>
    <submittedName>
        <fullName evidence="2">Uncharacterized protein</fullName>
    </submittedName>
</protein>
<dbReference type="RefSeq" id="WP_166180802.1">
    <property type="nucleotide sequence ID" value="NZ_CP045120.1"/>
</dbReference>
<evidence type="ECO:0000313" key="2">
    <source>
        <dbReference type="EMBL" id="QIN85470.1"/>
    </source>
</evidence>
<geneLocation type="plasmid" evidence="2 3">
    <name>unnamed1</name>
</geneLocation>
<evidence type="ECO:0000313" key="3">
    <source>
        <dbReference type="Proteomes" id="UP000501452"/>
    </source>
</evidence>
<dbReference type="AlphaFoldDB" id="A0A6G8QG72"/>